<evidence type="ECO:0000313" key="1">
    <source>
        <dbReference type="EMBL" id="KAH7959380.1"/>
    </source>
</evidence>
<protein>
    <submittedName>
        <fullName evidence="1">Uncharacterized protein</fullName>
    </submittedName>
</protein>
<organism evidence="1 2">
    <name type="scientific">Dermacentor silvarum</name>
    <name type="common">Tick</name>
    <dbReference type="NCBI Taxonomy" id="543639"/>
    <lineage>
        <taxon>Eukaryota</taxon>
        <taxon>Metazoa</taxon>
        <taxon>Ecdysozoa</taxon>
        <taxon>Arthropoda</taxon>
        <taxon>Chelicerata</taxon>
        <taxon>Arachnida</taxon>
        <taxon>Acari</taxon>
        <taxon>Parasitiformes</taxon>
        <taxon>Ixodida</taxon>
        <taxon>Ixodoidea</taxon>
        <taxon>Ixodidae</taxon>
        <taxon>Rhipicephalinae</taxon>
        <taxon>Dermacentor</taxon>
    </lineage>
</organism>
<comment type="caution">
    <text evidence="1">The sequence shown here is derived from an EMBL/GenBank/DDBJ whole genome shotgun (WGS) entry which is preliminary data.</text>
</comment>
<gene>
    <name evidence="1" type="ORF">HPB49_010655</name>
</gene>
<proteinExistence type="predicted"/>
<dbReference type="EMBL" id="CM023472">
    <property type="protein sequence ID" value="KAH7959380.1"/>
    <property type="molecule type" value="Genomic_DNA"/>
</dbReference>
<reference evidence="1" key="1">
    <citation type="submission" date="2020-05" db="EMBL/GenBank/DDBJ databases">
        <title>Large-scale comparative analyses of tick genomes elucidate their genetic diversity and vector capacities.</title>
        <authorList>
            <person name="Jia N."/>
            <person name="Wang J."/>
            <person name="Shi W."/>
            <person name="Du L."/>
            <person name="Sun Y."/>
            <person name="Zhan W."/>
            <person name="Jiang J."/>
            <person name="Wang Q."/>
            <person name="Zhang B."/>
            <person name="Ji P."/>
            <person name="Sakyi L.B."/>
            <person name="Cui X."/>
            <person name="Yuan T."/>
            <person name="Jiang B."/>
            <person name="Yang W."/>
            <person name="Lam T.T.-Y."/>
            <person name="Chang Q."/>
            <person name="Ding S."/>
            <person name="Wang X."/>
            <person name="Zhu J."/>
            <person name="Ruan X."/>
            <person name="Zhao L."/>
            <person name="Wei J."/>
            <person name="Que T."/>
            <person name="Du C."/>
            <person name="Cheng J."/>
            <person name="Dai P."/>
            <person name="Han X."/>
            <person name="Huang E."/>
            <person name="Gao Y."/>
            <person name="Liu J."/>
            <person name="Shao H."/>
            <person name="Ye R."/>
            <person name="Li L."/>
            <person name="Wei W."/>
            <person name="Wang X."/>
            <person name="Wang C."/>
            <person name="Yang T."/>
            <person name="Huo Q."/>
            <person name="Li W."/>
            <person name="Guo W."/>
            <person name="Chen H."/>
            <person name="Zhou L."/>
            <person name="Ni X."/>
            <person name="Tian J."/>
            <person name="Zhou Y."/>
            <person name="Sheng Y."/>
            <person name="Liu T."/>
            <person name="Pan Y."/>
            <person name="Xia L."/>
            <person name="Li J."/>
            <person name="Zhao F."/>
            <person name="Cao W."/>
        </authorList>
    </citation>
    <scope>NUCLEOTIDE SEQUENCE</scope>
    <source>
        <strain evidence="1">Dsil-2018</strain>
    </source>
</reference>
<accession>A0ACB8D4L5</accession>
<dbReference type="Proteomes" id="UP000821865">
    <property type="component" value="Chromosome 3"/>
</dbReference>
<keyword evidence="2" id="KW-1185">Reference proteome</keyword>
<sequence length="272" mass="30946">MRIMEFWWSYNLRWILGAMAKPKKPERRTGSLTVMGGASVPSNFTDILEKSPKFGLEPCVPPHELAALNRRIAERAPEEDRERCLLEGMDCLAKNVKRMGPRGVCCGPKDRDPRMPGSCHDSFVWRHSALRRHLTCGLLNDEEFLLGILKSRFRCLQSYRTLHYSPRKAATIVATCVALHNLCLQAGDPLPDDPEDDDTSCTSDAATRQVQPPQAPSPPLAQVVPPPRALLESAKQARSAIINMFRLTRNLYIAYLQSVRRRMRRQMRRRQT</sequence>
<evidence type="ECO:0000313" key="2">
    <source>
        <dbReference type="Proteomes" id="UP000821865"/>
    </source>
</evidence>
<name>A0ACB8D4L5_DERSI</name>